<sequence>MTEGTVVHKGGCHCGSVRFEVRAPEVLTVIDCNCSICVKKQNRIFIVPLCHFKLLKGHDALKTYSFGTHQAKHYFCRNCGVQSFYIPRSNPDGYGVAVHCLDEGTVKKIKTEKFNGKDWDEAIKKSAHIKDYSKGKHSP</sequence>
<feature type="domain" description="CENP-V/GFA" evidence="4">
    <location>
        <begin position="8"/>
        <end position="120"/>
    </location>
</feature>
<dbReference type="PROSITE" id="PS51891">
    <property type="entry name" value="CENP_V_GFA"/>
    <property type="match status" value="1"/>
</dbReference>
<dbReference type="Pfam" id="PF04828">
    <property type="entry name" value="GFA"/>
    <property type="match status" value="1"/>
</dbReference>
<dbReference type="PANTHER" id="PTHR28620:SF1">
    <property type="entry name" value="CENP-V_GFA DOMAIN-CONTAINING PROTEIN"/>
    <property type="match status" value="1"/>
</dbReference>
<dbReference type="EMBL" id="IACT01001001">
    <property type="protein sequence ID" value="LAC20370.1"/>
    <property type="molecule type" value="mRNA"/>
</dbReference>
<evidence type="ECO:0000256" key="3">
    <source>
        <dbReference type="ARBA" id="ARBA00022833"/>
    </source>
</evidence>
<dbReference type="InterPro" id="IPR052355">
    <property type="entry name" value="CENP-V-like"/>
</dbReference>
<reference evidence="5" key="2">
    <citation type="journal article" date="2018" name="Biosci. Biotechnol. Biochem.">
        <title>Polysaccharide hydrolase of the hadal zone amphipods Hirondellea gigas.</title>
        <authorList>
            <person name="Kobayashi H."/>
            <person name="Nagahama T."/>
            <person name="Arai W."/>
            <person name="Sasagawa Y."/>
            <person name="Umeda M."/>
            <person name="Hayashi T."/>
            <person name="Nikaido I."/>
            <person name="Watanabe H."/>
            <person name="Oguri K."/>
            <person name="Kitazato H."/>
            <person name="Fujioka K."/>
            <person name="Kido Y."/>
            <person name="Takami H."/>
        </authorList>
    </citation>
    <scope>NUCLEOTIDE SEQUENCE</scope>
    <source>
        <tissue evidence="5">Whole body</tissue>
    </source>
</reference>
<organism evidence="5">
    <name type="scientific">Hirondellea gigas</name>
    <dbReference type="NCBI Taxonomy" id="1518452"/>
    <lineage>
        <taxon>Eukaryota</taxon>
        <taxon>Metazoa</taxon>
        <taxon>Ecdysozoa</taxon>
        <taxon>Arthropoda</taxon>
        <taxon>Crustacea</taxon>
        <taxon>Multicrustacea</taxon>
        <taxon>Malacostraca</taxon>
        <taxon>Eumalacostraca</taxon>
        <taxon>Peracarida</taxon>
        <taxon>Amphipoda</taxon>
        <taxon>Amphilochidea</taxon>
        <taxon>Lysianassida</taxon>
        <taxon>Lysianassidira</taxon>
        <taxon>Lysianassoidea</taxon>
        <taxon>Lysianassidae</taxon>
        <taxon>Hirondellea</taxon>
    </lineage>
</organism>
<dbReference type="PANTHER" id="PTHR28620">
    <property type="entry name" value="CENTROMERE PROTEIN V"/>
    <property type="match status" value="1"/>
</dbReference>
<accession>A0A2P2HXJ5</accession>
<dbReference type="InterPro" id="IPR006913">
    <property type="entry name" value="CENP-V/GFA"/>
</dbReference>
<dbReference type="SUPFAM" id="SSF51316">
    <property type="entry name" value="Mss4-like"/>
    <property type="match status" value="1"/>
</dbReference>
<evidence type="ECO:0000313" key="5">
    <source>
        <dbReference type="EMBL" id="LAB66336.1"/>
    </source>
</evidence>
<dbReference type="AlphaFoldDB" id="A0A2P2HXJ5"/>
<reference evidence="6" key="1">
    <citation type="submission" date="2017-11" db="EMBL/GenBank/DDBJ databases">
        <title>The sensing device of the deep-sea amphipod.</title>
        <authorList>
            <person name="Kobayashi H."/>
            <person name="Nagahama T."/>
            <person name="Arai W."/>
            <person name="Sasagawa Y."/>
            <person name="Umeda M."/>
            <person name="Hayashi T."/>
            <person name="Nikaido I."/>
            <person name="Watanabe H."/>
            <person name="Oguri K."/>
            <person name="Kitazato H."/>
            <person name="Fujioka K."/>
            <person name="Kido Y."/>
            <person name="Takami H."/>
        </authorList>
    </citation>
    <scope>NUCLEOTIDE SEQUENCE</scope>
    <source>
        <tissue evidence="6">Whole body</tissue>
    </source>
</reference>
<dbReference type="EMBL" id="IACF01000570">
    <property type="protein sequence ID" value="LAB66336.1"/>
    <property type="molecule type" value="mRNA"/>
</dbReference>
<protein>
    <submittedName>
        <fullName evidence="5">Centromere protein V-like</fullName>
    </submittedName>
</protein>
<name>A0A2P2HXJ5_9CRUS</name>
<keyword evidence="2" id="KW-0479">Metal-binding</keyword>
<dbReference type="InterPro" id="IPR011057">
    <property type="entry name" value="Mss4-like_sf"/>
</dbReference>
<evidence type="ECO:0000259" key="4">
    <source>
        <dbReference type="PROSITE" id="PS51891"/>
    </source>
</evidence>
<dbReference type="GO" id="GO:0016846">
    <property type="term" value="F:carbon-sulfur lyase activity"/>
    <property type="evidence" value="ECO:0007669"/>
    <property type="project" value="InterPro"/>
</dbReference>
<keyword evidence="3" id="KW-0862">Zinc</keyword>
<evidence type="ECO:0000256" key="1">
    <source>
        <dbReference type="ARBA" id="ARBA00005495"/>
    </source>
</evidence>
<evidence type="ECO:0000256" key="2">
    <source>
        <dbReference type="ARBA" id="ARBA00022723"/>
    </source>
</evidence>
<comment type="similarity">
    <text evidence="1">Belongs to the Gfa family.</text>
</comment>
<evidence type="ECO:0000313" key="6">
    <source>
        <dbReference type="EMBL" id="LAC20370.1"/>
    </source>
</evidence>
<dbReference type="GO" id="GO:0046872">
    <property type="term" value="F:metal ion binding"/>
    <property type="evidence" value="ECO:0007669"/>
    <property type="project" value="UniProtKB-KW"/>
</dbReference>
<proteinExistence type="evidence at transcript level"/>
<dbReference type="Gene3D" id="2.170.150.70">
    <property type="match status" value="1"/>
</dbReference>